<reference evidence="1" key="1">
    <citation type="submission" date="2020-05" db="EMBL/GenBank/DDBJ databases">
        <title>Mycena genomes resolve the evolution of fungal bioluminescence.</title>
        <authorList>
            <person name="Tsai I.J."/>
        </authorList>
    </citation>
    <scope>NUCLEOTIDE SEQUENCE</scope>
    <source>
        <strain evidence="1">160909Yilan</strain>
    </source>
</reference>
<comment type="caution">
    <text evidence="1">The sequence shown here is derived from an EMBL/GenBank/DDBJ whole genome shotgun (WGS) entry which is preliminary data.</text>
</comment>
<dbReference type="InterPro" id="IPR008729">
    <property type="entry name" value="PA_de_COase"/>
</dbReference>
<evidence type="ECO:0000313" key="2">
    <source>
        <dbReference type="Proteomes" id="UP000623467"/>
    </source>
</evidence>
<dbReference type="GO" id="GO:0016831">
    <property type="term" value="F:carboxy-lyase activity"/>
    <property type="evidence" value="ECO:0007669"/>
    <property type="project" value="InterPro"/>
</dbReference>
<name>A0A8H6YMR9_9AGAR</name>
<organism evidence="1 2">
    <name type="scientific">Mycena sanguinolenta</name>
    <dbReference type="NCBI Taxonomy" id="230812"/>
    <lineage>
        <taxon>Eukaryota</taxon>
        <taxon>Fungi</taxon>
        <taxon>Dikarya</taxon>
        <taxon>Basidiomycota</taxon>
        <taxon>Agaricomycotina</taxon>
        <taxon>Agaricomycetes</taxon>
        <taxon>Agaricomycetidae</taxon>
        <taxon>Agaricales</taxon>
        <taxon>Marasmiineae</taxon>
        <taxon>Mycenaceae</taxon>
        <taxon>Mycena</taxon>
    </lineage>
</organism>
<dbReference type="AlphaFoldDB" id="A0A8H6YMR9"/>
<dbReference type="EMBL" id="JACAZH010000008">
    <property type="protein sequence ID" value="KAF7361507.1"/>
    <property type="molecule type" value="Genomic_DNA"/>
</dbReference>
<dbReference type="PANTHER" id="PTHR40087:SF1">
    <property type="entry name" value="PHENOLIC ACID DECARBOXYLASE PADC"/>
    <property type="match status" value="1"/>
</dbReference>
<keyword evidence="2" id="KW-1185">Reference proteome</keyword>
<dbReference type="SUPFAM" id="SSF50814">
    <property type="entry name" value="Lipocalins"/>
    <property type="match status" value="1"/>
</dbReference>
<dbReference type="Proteomes" id="UP000623467">
    <property type="component" value="Unassembled WGS sequence"/>
</dbReference>
<dbReference type="Gene3D" id="2.40.128.20">
    <property type="match status" value="1"/>
</dbReference>
<evidence type="ECO:0000313" key="1">
    <source>
        <dbReference type="EMBL" id="KAF7361507.1"/>
    </source>
</evidence>
<dbReference type="PANTHER" id="PTHR40087">
    <property type="entry name" value="PHENOLIC ACID DECARBOXYLASE PADC"/>
    <property type="match status" value="1"/>
</dbReference>
<sequence length="179" mass="20669">MPLPEFFCHTPLHSSFVNDILDTHIIYEYNAADEHGNPEKWRYEFWFFSEHRIVYSIHGGPMKGRQNYQTCSYQCIRPGEIWQCNFLDAAGRPELFVSLVYDIKEKKITTGAAFSKGHWEHAKEAHGDKRNPEDFERWRGLAKLGIATDRLVLAEQANVLEVFKGPGELRPIAPDAVTF</sequence>
<proteinExistence type="predicted"/>
<dbReference type="InterPro" id="IPR012674">
    <property type="entry name" value="Calycin"/>
</dbReference>
<protein>
    <submittedName>
        <fullName evidence="1">Putative Phenol acid carboxylase</fullName>
    </submittedName>
</protein>
<dbReference type="OrthoDB" id="4415004at2759"/>
<accession>A0A8H6YMR9</accession>
<gene>
    <name evidence="1" type="ORF">MSAN_01184300</name>
</gene>